<proteinExistence type="predicted"/>
<evidence type="ECO:0000313" key="2">
    <source>
        <dbReference type="EMBL" id="KAF2872670.1"/>
    </source>
</evidence>
<comment type="caution">
    <text evidence="2">The sequence shown here is derived from an EMBL/GenBank/DDBJ whole genome shotgun (WGS) entry which is preliminary data.</text>
</comment>
<feature type="region of interest" description="Disordered" evidence="1">
    <location>
        <begin position="220"/>
        <end position="250"/>
    </location>
</feature>
<organism evidence="2 3">
    <name type="scientific">Massariosphaeria phaeospora</name>
    <dbReference type="NCBI Taxonomy" id="100035"/>
    <lineage>
        <taxon>Eukaryota</taxon>
        <taxon>Fungi</taxon>
        <taxon>Dikarya</taxon>
        <taxon>Ascomycota</taxon>
        <taxon>Pezizomycotina</taxon>
        <taxon>Dothideomycetes</taxon>
        <taxon>Pleosporomycetidae</taxon>
        <taxon>Pleosporales</taxon>
        <taxon>Pleosporales incertae sedis</taxon>
        <taxon>Massariosphaeria</taxon>
    </lineage>
</organism>
<sequence>MAQPPALAAGLRAGRLQSGLVWRRFLARGGSVEGKAAGTASSQLSRPGQPLPEPVPGRFIWLLDKRRARRRTTHLGTHPLTNKARLVSAARLPPAPPKSPPVTTPLLTSGRGRGTAPHSSRISRRRGGRLQALAGRYATRCCAVAAMRCGCVCGRGYRSPSHEIATHPGTSVGCPAPTTTTAQSRRLHGRMLARNPTRNPTPPPSPGRYALRALALSSIRSSPRPTPAPMPSSRASAATQPSSAKGRPLTTCKAPLQIGRALASASSRYSCAPACAGQSTACPLWVPCMSSRTAALDAPPWPPLLSRRQSQRPRSNPKTSLYLGLRAFSSALLGPRRPAPEQIKNCWDCDCTAPESPFGAPQYFPGPLIGAGWASGLRPIPPLNWEVLISFRGSRRGCRWSAEESSQQRRMPLRV</sequence>
<reference evidence="2 3" key="1">
    <citation type="submission" date="2020-01" db="EMBL/GenBank/DDBJ databases">
        <authorList>
            <consortium name="DOE Joint Genome Institute"/>
            <person name="Haridas S."/>
            <person name="Albert R."/>
            <person name="Binder M."/>
            <person name="Bloem J."/>
            <person name="Labutti K."/>
            <person name="Salamov A."/>
            <person name="Andreopoulos B."/>
            <person name="Baker S.E."/>
            <person name="Barry K."/>
            <person name="Bills G."/>
            <person name="Bluhm B.H."/>
            <person name="Cannon C."/>
            <person name="Castanera R."/>
            <person name="Culley D.E."/>
            <person name="Daum C."/>
            <person name="Ezra D."/>
            <person name="Gonzalez J.B."/>
            <person name="Henrissat B."/>
            <person name="Kuo A."/>
            <person name="Liang C."/>
            <person name="Lipzen A."/>
            <person name="Lutzoni F."/>
            <person name="Magnuson J."/>
            <person name="Mondo S."/>
            <person name="Nolan M."/>
            <person name="Ohm R."/>
            <person name="Pangilinan J."/>
            <person name="Park H.-J.H."/>
            <person name="Ramirez L."/>
            <person name="Alfaro M."/>
            <person name="Sun H."/>
            <person name="Tritt A."/>
            <person name="Yoshinaga Y."/>
            <person name="Zwiers L.-H.L."/>
            <person name="Turgeon B.G."/>
            <person name="Goodwin S.B."/>
            <person name="Spatafora J.W."/>
            <person name="Crous P.W."/>
            <person name="Grigoriev I.V."/>
        </authorList>
    </citation>
    <scope>NUCLEOTIDE SEQUENCE [LARGE SCALE GENOMIC DNA]</scope>
    <source>
        <strain evidence="2 3">CBS 611.86</strain>
    </source>
</reference>
<feature type="region of interest" description="Disordered" evidence="1">
    <location>
        <begin position="164"/>
        <end position="185"/>
    </location>
</feature>
<gene>
    <name evidence="2" type="ORF">BDV95DRAFT_662226</name>
</gene>
<keyword evidence="3" id="KW-1185">Reference proteome</keyword>
<dbReference type="Proteomes" id="UP000481861">
    <property type="component" value="Unassembled WGS sequence"/>
</dbReference>
<feature type="compositionally biased region" description="Pro residues" evidence="1">
    <location>
        <begin position="93"/>
        <end position="103"/>
    </location>
</feature>
<protein>
    <submittedName>
        <fullName evidence="2">Uncharacterized protein</fullName>
    </submittedName>
</protein>
<feature type="region of interest" description="Disordered" evidence="1">
    <location>
        <begin position="91"/>
        <end position="127"/>
    </location>
</feature>
<dbReference type="AlphaFoldDB" id="A0A7C8IF82"/>
<dbReference type="EMBL" id="JAADJZ010000009">
    <property type="protein sequence ID" value="KAF2872670.1"/>
    <property type="molecule type" value="Genomic_DNA"/>
</dbReference>
<evidence type="ECO:0000256" key="1">
    <source>
        <dbReference type="SAM" id="MobiDB-lite"/>
    </source>
</evidence>
<evidence type="ECO:0000313" key="3">
    <source>
        <dbReference type="Proteomes" id="UP000481861"/>
    </source>
</evidence>
<name>A0A7C8IF82_9PLEO</name>
<accession>A0A7C8IF82</accession>